<feature type="transmembrane region" description="Helical" evidence="9">
    <location>
        <begin position="29"/>
        <end position="48"/>
    </location>
</feature>
<dbReference type="InterPro" id="IPR027417">
    <property type="entry name" value="P-loop_NTPase"/>
</dbReference>
<keyword evidence="5" id="KW-0547">Nucleotide-binding</keyword>
<evidence type="ECO:0000313" key="13">
    <source>
        <dbReference type="Proteomes" id="UP000055590"/>
    </source>
</evidence>
<dbReference type="KEGG" id="vin:AKJ08_2979"/>
<dbReference type="EMBL" id="CP012332">
    <property type="protein sequence ID" value="AKU92592.1"/>
    <property type="molecule type" value="Genomic_DNA"/>
</dbReference>
<dbReference type="GO" id="GO:0140359">
    <property type="term" value="F:ABC-type transporter activity"/>
    <property type="evidence" value="ECO:0007669"/>
    <property type="project" value="InterPro"/>
</dbReference>
<evidence type="ECO:0000259" key="11">
    <source>
        <dbReference type="PROSITE" id="PS50929"/>
    </source>
</evidence>
<dbReference type="AlphaFoldDB" id="A0A0K1PGF8"/>
<sequence length="572" mass="61747">MALALFQAAMNRIDWQAKAAIDAIFGEDSTAAWVPAALMLGLAAAAFATRVASRWFLFNAGRDAEYDLRARLLDRLHLLGTGFFRRMSGGEIMSRATSDLQQVRMLLGFGVLNLVNVAFATASALQVMASVSGMLTLACMATMPLLILASRTLSRGLYTRMRQNQAALGRLTEVVQSNLAGVRVVRSFGIEDRERERFDEANRAYLDASLALARLRGSLGPLMGAVSALGILIFFWYGGALLLRGPDDGGLSPGSFFAFWLALARMTWPMLALGFSLSVLQRGRASFARIREIFDAEPEVVDGHEPAPDRVEGSLSVTGLRYAHGAKDVLRDVSFEVPAGHSLAIVGRTGSGKSTLAKLLARLLATPAGTVRIDGRDICALPLSAVRSAIGYAQQDAFLFSTTVSRNIGLAFDEPDSAESVERIREGATDAQVLEEVLSLPERFDTVVGERGVQLSGGQKQRVALARAMVWEPRILILDDPLSAVDARTEAAILDAIERQAQRRTVVLITHRVAAAARCDSILVLDEGRVVERGSHESLLRANGIYAAFAAEQQRQGELEEFAPSRASGGTE</sequence>
<evidence type="ECO:0000256" key="4">
    <source>
        <dbReference type="ARBA" id="ARBA00022692"/>
    </source>
</evidence>
<feature type="transmembrane region" description="Helical" evidence="9">
    <location>
        <begin position="219"/>
        <end position="237"/>
    </location>
</feature>
<gene>
    <name evidence="12" type="ORF">AKJ08_2979</name>
</gene>
<keyword evidence="13" id="KW-1185">Reference proteome</keyword>
<evidence type="ECO:0000256" key="8">
    <source>
        <dbReference type="ARBA" id="ARBA00023136"/>
    </source>
</evidence>
<dbReference type="InterPro" id="IPR017871">
    <property type="entry name" value="ABC_transporter-like_CS"/>
</dbReference>
<dbReference type="PROSITE" id="PS50893">
    <property type="entry name" value="ABC_TRANSPORTER_2"/>
    <property type="match status" value="1"/>
</dbReference>
<dbReference type="PROSITE" id="PS50929">
    <property type="entry name" value="ABC_TM1F"/>
    <property type="match status" value="1"/>
</dbReference>
<keyword evidence="4 9" id="KW-0812">Transmembrane</keyword>
<dbReference type="CDD" id="cd18541">
    <property type="entry name" value="ABC_6TM_TmrB_like"/>
    <property type="match status" value="1"/>
</dbReference>
<dbReference type="Pfam" id="PF00005">
    <property type="entry name" value="ABC_tran"/>
    <property type="match status" value="1"/>
</dbReference>
<feature type="domain" description="ABC transporter" evidence="10">
    <location>
        <begin position="315"/>
        <end position="552"/>
    </location>
</feature>
<dbReference type="GO" id="GO:0005886">
    <property type="term" value="C:plasma membrane"/>
    <property type="evidence" value="ECO:0007669"/>
    <property type="project" value="UniProtKB-SubCell"/>
</dbReference>
<dbReference type="Gene3D" id="1.20.1560.10">
    <property type="entry name" value="ABC transporter type 1, transmembrane domain"/>
    <property type="match status" value="1"/>
</dbReference>
<evidence type="ECO:0000259" key="10">
    <source>
        <dbReference type="PROSITE" id="PS50893"/>
    </source>
</evidence>
<dbReference type="InterPro" id="IPR039421">
    <property type="entry name" value="Type_1_exporter"/>
</dbReference>
<feature type="transmembrane region" description="Helical" evidence="9">
    <location>
        <begin position="257"/>
        <end position="280"/>
    </location>
</feature>
<proteinExistence type="predicted"/>
<dbReference type="PANTHER" id="PTHR24221:SF579">
    <property type="entry name" value="ABC TRANSPORTER"/>
    <property type="match status" value="1"/>
</dbReference>
<dbReference type="InterPro" id="IPR036640">
    <property type="entry name" value="ABC1_TM_sf"/>
</dbReference>
<dbReference type="Proteomes" id="UP000055590">
    <property type="component" value="Chromosome"/>
</dbReference>
<name>A0A0K1PGF8_9BACT</name>
<feature type="transmembrane region" description="Helical" evidence="9">
    <location>
        <begin position="131"/>
        <end position="153"/>
    </location>
</feature>
<dbReference type="SMART" id="SM00382">
    <property type="entry name" value="AAA"/>
    <property type="match status" value="1"/>
</dbReference>
<evidence type="ECO:0000256" key="1">
    <source>
        <dbReference type="ARBA" id="ARBA00004651"/>
    </source>
</evidence>
<evidence type="ECO:0000256" key="9">
    <source>
        <dbReference type="SAM" id="Phobius"/>
    </source>
</evidence>
<evidence type="ECO:0000256" key="3">
    <source>
        <dbReference type="ARBA" id="ARBA00022475"/>
    </source>
</evidence>
<keyword evidence="7 9" id="KW-1133">Transmembrane helix</keyword>
<dbReference type="STRING" id="1391653.AKJ08_2979"/>
<evidence type="ECO:0000256" key="2">
    <source>
        <dbReference type="ARBA" id="ARBA00022448"/>
    </source>
</evidence>
<feature type="transmembrane region" description="Helical" evidence="9">
    <location>
        <begin position="103"/>
        <end position="125"/>
    </location>
</feature>
<keyword evidence="3" id="KW-1003">Cell membrane</keyword>
<dbReference type="InterPro" id="IPR003593">
    <property type="entry name" value="AAA+_ATPase"/>
</dbReference>
<dbReference type="InterPro" id="IPR011527">
    <property type="entry name" value="ABC1_TM_dom"/>
</dbReference>
<dbReference type="Pfam" id="PF00664">
    <property type="entry name" value="ABC_membrane"/>
    <property type="match status" value="1"/>
</dbReference>
<accession>A0A0K1PGF8</accession>
<evidence type="ECO:0000256" key="7">
    <source>
        <dbReference type="ARBA" id="ARBA00022989"/>
    </source>
</evidence>
<keyword evidence="6 12" id="KW-0067">ATP-binding</keyword>
<protein>
    <submittedName>
        <fullName evidence="12">ABC transporter, ATP-binding protein</fullName>
    </submittedName>
</protein>
<dbReference type="GO" id="GO:0005524">
    <property type="term" value="F:ATP binding"/>
    <property type="evidence" value="ECO:0007669"/>
    <property type="project" value="UniProtKB-KW"/>
</dbReference>
<dbReference type="FunFam" id="3.40.50.300:FF:000221">
    <property type="entry name" value="Multidrug ABC transporter ATP-binding protein"/>
    <property type="match status" value="1"/>
</dbReference>
<comment type="subcellular location">
    <subcellularLocation>
        <location evidence="1">Cell membrane</location>
        <topology evidence="1">Multi-pass membrane protein</topology>
    </subcellularLocation>
</comment>
<dbReference type="PANTHER" id="PTHR24221">
    <property type="entry name" value="ATP-BINDING CASSETTE SUB-FAMILY B"/>
    <property type="match status" value="1"/>
</dbReference>
<keyword evidence="2" id="KW-0813">Transport</keyword>
<dbReference type="Gene3D" id="3.40.50.300">
    <property type="entry name" value="P-loop containing nucleotide triphosphate hydrolases"/>
    <property type="match status" value="1"/>
</dbReference>
<organism evidence="12 13">
    <name type="scientific">Vulgatibacter incomptus</name>
    <dbReference type="NCBI Taxonomy" id="1391653"/>
    <lineage>
        <taxon>Bacteria</taxon>
        <taxon>Pseudomonadati</taxon>
        <taxon>Myxococcota</taxon>
        <taxon>Myxococcia</taxon>
        <taxon>Myxococcales</taxon>
        <taxon>Cystobacterineae</taxon>
        <taxon>Vulgatibacteraceae</taxon>
        <taxon>Vulgatibacter</taxon>
    </lineage>
</organism>
<dbReference type="SUPFAM" id="SSF90123">
    <property type="entry name" value="ABC transporter transmembrane region"/>
    <property type="match status" value="1"/>
</dbReference>
<keyword evidence="8 9" id="KW-0472">Membrane</keyword>
<evidence type="ECO:0000256" key="6">
    <source>
        <dbReference type="ARBA" id="ARBA00022840"/>
    </source>
</evidence>
<dbReference type="SUPFAM" id="SSF52540">
    <property type="entry name" value="P-loop containing nucleoside triphosphate hydrolases"/>
    <property type="match status" value="1"/>
</dbReference>
<dbReference type="PROSITE" id="PS00211">
    <property type="entry name" value="ABC_TRANSPORTER_1"/>
    <property type="match status" value="1"/>
</dbReference>
<reference evidence="12 13" key="1">
    <citation type="submission" date="2015-08" db="EMBL/GenBank/DDBJ databases">
        <authorList>
            <person name="Babu N.S."/>
            <person name="Beckwith C.J."/>
            <person name="Beseler K.G."/>
            <person name="Brison A."/>
            <person name="Carone J.V."/>
            <person name="Caskin T.P."/>
            <person name="Diamond M."/>
            <person name="Durham M.E."/>
            <person name="Foxe J.M."/>
            <person name="Go M."/>
            <person name="Henderson B.A."/>
            <person name="Jones I.B."/>
            <person name="McGettigan J.A."/>
            <person name="Micheletti S.J."/>
            <person name="Nasrallah M.E."/>
            <person name="Ortiz D."/>
            <person name="Piller C.R."/>
            <person name="Privatt S.R."/>
            <person name="Schneider S.L."/>
            <person name="Sharp S."/>
            <person name="Smith T.C."/>
            <person name="Stanton J.D."/>
            <person name="Ullery H.E."/>
            <person name="Wilson R.J."/>
            <person name="Serrano M.G."/>
            <person name="Buck G."/>
            <person name="Lee V."/>
            <person name="Wang Y."/>
            <person name="Carvalho R."/>
            <person name="Voegtly L."/>
            <person name="Shi R."/>
            <person name="Duckworth R."/>
            <person name="Johnson A."/>
            <person name="Loviza R."/>
            <person name="Walstead R."/>
            <person name="Shah Z."/>
            <person name="Kiflezghi M."/>
            <person name="Wade K."/>
            <person name="Ball S.L."/>
            <person name="Bradley K.W."/>
            <person name="Asai D.J."/>
            <person name="Bowman C.A."/>
            <person name="Russell D.A."/>
            <person name="Pope W.H."/>
            <person name="Jacobs-Sera D."/>
            <person name="Hendrix R.W."/>
            <person name="Hatfull G.F."/>
        </authorList>
    </citation>
    <scope>NUCLEOTIDE SEQUENCE [LARGE SCALE GENOMIC DNA]</scope>
    <source>
        <strain evidence="12 13">DSM 27710</strain>
    </source>
</reference>
<evidence type="ECO:0000256" key="5">
    <source>
        <dbReference type="ARBA" id="ARBA00022741"/>
    </source>
</evidence>
<dbReference type="InterPro" id="IPR003439">
    <property type="entry name" value="ABC_transporter-like_ATP-bd"/>
</dbReference>
<evidence type="ECO:0000313" key="12">
    <source>
        <dbReference type="EMBL" id="AKU92592.1"/>
    </source>
</evidence>
<dbReference type="GO" id="GO:0016887">
    <property type="term" value="F:ATP hydrolysis activity"/>
    <property type="evidence" value="ECO:0007669"/>
    <property type="project" value="InterPro"/>
</dbReference>
<feature type="domain" description="ABC transmembrane type-1" evidence="11">
    <location>
        <begin position="1"/>
        <end position="282"/>
    </location>
</feature>